<dbReference type="OrthoDB" id="369216at2"/>
<dbReference type="Proteomes" id="UP000027734">
    <property type="component" value="Unassembled WGS sequence"/>
</dbReference>
<proteinExistence type="predicted"/>
<dbReference type="InterPro" id="IPR014982">
    <property type="entry name" value="GSCFA"/>
</dbReference>
<dbReference type="Pfam" id="PF08885">
    <property type="entry name" value="GSCFA"/>
    <property type="match status" value="1"/>
</dbReference>
<accession>A0A073IDF4</accession>
<organism evidence="2 3">
    <name type="scientific">Sulfitobacter donghicola DSW-25 = KCTC 12864 = JCM 14565</name>
    <dbReference type="NCBI Taxonomy" id="1300350"/>
    <lineage>
        <taxon>Bacteria</taxon>
        <taxon>Pseudomonadati</taxon>
        <taxon>Pseudomonadota</taxon>
        <taxon>Alphaproteobacteria</taxon>
        <taxon>Rhodobacterales</taxon>
        <taxon>Roseobacteraceae</taxon>
        <taxon>Sulfitobacter</taxon>
    </lineage>
</organism>
<dbReference type="EMBL" id="JAMC01000017">
    <property type="protein sequence ID" value="KEJ87779.1"/>
    <property type="molecule type" value="Genomic_DNA"/>
</dbReference>
<evidence type="ECO:0000259" key="1">
    <source>
        <dbReference type="Pfam" id="PF08885"/>
    </source>
</evidence>
<gene>
    <name evidence="2" type="ORF">DSW25_05145</name>
</gene>
<protein>
    <recommendedName>
        <fullName evidence="1">GSCFA domain-containing protein</fullName>
    </recommendedName>
</protein>
<evidence type="ECO:0000313" key="3">
    <source>
        <dbReference type="Proteomes" id="UP000027734"/>
    </source>
</evidence>
<dbReference type="STRING" id="1300350.Z948_55"/>
<name>A0A073IDF4_9RHOB</name>
<reference evidence="2 3" key="1">
    <citation type="submission" date="2014-01" db="EMBL/GenBank/DDBJ databases">
        <title>Sulfitobacter donghicola JCM 14565 Genome Sequencing.</title>
        <authorList>
            <person name="Lai Q."/>
            <person name="Hong Z."/>
        </authorList>
    </citation>
    <scope>NUCLEOTIDE SEQUENCE [LARGE SCALE GENOMIC DNA]</scope>
    <source>
        <strain evidence="2 3">JCM 14565</strain>
    </source>
</reference>
<keyword evidence="3" id="KW-1185">Reference proteome</keyword>
<feature type="domain" description="GSCFA" evidence="1">
    <location>
        <begin position="43"/>
        <end position="313"/>
    </location>
</feature>
<dbReference type="AlphaFoldDB" id="A0A073IDF4"/>
<evidence type="ECO:0000313" key="2">
    <source>
        <dbReference type="EMBL" id="KEJ87779.1"/>
    </source>
</evidence>
<dbReference type="RefSeq" id="WP_025057583.1">
    <property type="nucleotide sequence ID" value="NZ_JAMC01000017.1"/>
</dbReference>
<dbReference type="eggNOG" id="COG0455">
    <property type="taxonomic scope" value="Bacteria"/>
</dbReference>
<sequence length="347" mass="39254">MSKTDNPYRDLPERAFWRRAVADKHYVDMDGLWDPIELSLTDRIATAGSCFAQHIGNNLAARGANFVDFEPAPSYFRDDAEARRFGFKVYSCRYGNIYTSRQLLQLFQEAFGERTPKEIVWAKGDRFYDALRPGTDPVGQASAQDVLDLRALHLAAVRKMFEETDLFVFTMGLTEGWESVEDNTMFPVAPGTICGTFDADKYRFHNLTYPEIREDMEAFRTALHKVNPNVRILLTVSPVPLTATATGGHVLPATIYSKSVLRAVAGDLANAHEDIAYFPSYEIIQSHPSMGMFFNPDKRTVNAYGVNYVMTHFFRDMETFSGVTAQDEEEVELICEEKQLDPINHPG</sequence>
<comment type="caution">
    <text evidence="2">The sequence shown here is derived from an EMBL/GenBank/DDBJ whole genome shotgun (WGS) entry which is preliminary data.</text>
</comment>